<name>A0ABU3LAC7_9FLAO</name>
<accession>A0ABU3LAC7</accession>
<dbReference type="Proteomes" id="UP001250656">
    <property type="component" value="Unassembled WGS sequence"/>
</dbReference>
<dbReference type="EMBL" id="JAVTTP010000002">
    <property type="protein sequence ID" value="MDT7830632.1"/>
    <property type="molecule type" value="Genomic_DNA"/>
</dbReference>
<gene>
    <name evidence="2" type="ORF">RQM65_18325</name>
</gene>
<sequence>MSTNYFAKYIGFETLVPLMATLSVVFVALRLMASNTPGFKKQQKKFYFYLLIQLAVMAFMAAIAYNLRQSTVIFRHITLLGCALIMGALHVYFFQIAFTRFDDHNRFKEIVFSVITSIILIVPVIVISSYFEDLEFLLYYILIMAAFVLPTSFFILFNYAISIPVKLYSQWYYPLGNKYDIPKHYELKNMMVLNFMFHKNTKEAHMTSFKAKAPKDMAFGRLFFFFINDYNDKKATKIEMTEDSGNPYGWYFYIKPKWYAASKHIDSELSVVKNNLQDGDVVICQRI</sequence>
<evidence type="ECO:0000313" key="2">
    <source>
        <dbReference type="EMBL" id="MDT7830632.1"/>
    </source>
</evidence>
<evidence type="ECO:0000256" key="1">
    <source>
        <dbReference type="SAM" id="Phobius"/>
    </source>
</evidence>
<keyword evidence="1" id="KW-1133">Transmembrane helix</keyword>
<protein>
    <submittedName>
        <fullName evidence="2">TssN family type VI secretion system protein</fullName>
    </submittedName>
</protein>
<keyword evidence="3" id="KW-1185">Reference proteome</keyword>
<keyword evidence="1" id="KW-0812">Transmembrane</keyword>
<feature type="transmembrane region" description="Helical" evidence="1">
    <location>
        <begin position="15"/>
        <end position="34"/>
    </location>
</feature>
<reference evidence="2 3" key="1">
    <citation type="submission" date="2023-09" db="EMBL/GenBank/DDBJ databases">
        <title>Novel taxa isolated from Blanes Bay.</title>
        <authorList>
            <person name="Rey-Velasco X."/>
            <person name="Lucena T."/>
        </authorList>
    </citation>
    <scope>NUCLEOTIDE SEQUENCE [LARGE SCALE GENOMIC DNA]</scope>
    <source>
        <strain evidence="2 3">S334</strain>
    </source>
</reference>
<feature type="transmembrane region" description="Helical" evidence="1">
    <location>
        <begin position="73"/>
        <end position="98"/>
    </location>
</feature>
<dbReference type="Pfam" id="PF17555">
    <property type="entry name" value="TssN"/>
    <property type="match status" value="1"/>
</dbReference>
<evidence type="ECO:0000313" key="3">
    <source>
        <dbReference type="Proteomes" id="UP001250656"/>
    </source>
</evidence>
<dbReference type="RefSeq" id="WP_314017101.1">
    <property type="nucleotide sequence ID" value="NZ_JAVTTP010000002.1"/>
</dbReference>
<dbReference type="InterPro" id="IPR035177">
    <property type="entry name" value="TssN"/>
</dbReference>
<comment type="caution">
    <text evidence="2">The sequence shown here is derived from an EMBL/GenBank/DDBJ whole genome shotgun (WGS) entry which is preliminary data.</text>
</comment>
<organism evidence="2 3">
    <name type="scientific">Pricia mediterranea</name>
    <dbReference type="NCBI Taxonomy" id="3076079"/>
    <lineage>
        <taxon>Bacteria</taxon>
        <taxon>Pseudomonadati</taxon>
        <taxon>Bacteroidota</taxon>
        <taxon>Flavobacteriia</taxon>
        <taxon>Flavobacteriales</taxon>
        <taxon>Flavobacteriaceae</taxon>
        <taxon>Pricia</taxon>
    </lineage>
</organism>
<feature type="transmembrane region" description="Helical" evidence="1">
    <location>
        <begin position="110"/>
        <end position="131"/>
    </location>
</feature>
<feature type="transmembrane region" description="Helical" evidence="1">
    <location>
        <begin position="137"/>
        <end position="161"/>
    </location>
</feature>
<proteinExistence type="predicted"/>
<feature type="transmembrane region" description="Helical" evidence="1">
    <location>
        <begin position="46"/>
        <end position="67"/>
    </location>
</feature>
<keyword evidence="1" id="KW-0472">Membrane</keyword>